<protein>
    <submittedName>
        <fullName evidence="2">Nuclear transport factor 2 (NTF2)-like protein LgaL</fullName>
    </submittedName>
</protein>
<dbReference type="PANTHER" id="PTHR41252">
    <property type="entry name" value="BLR2505 PROTEIN"/>
    <property type="match status" value="1"/>
</dbReference>
<feature type="domain" description="SnoaL-like" evidence="1">
    <location>
        <begin position="10"/>
        <end position="117"/>
    </location>
</feature>
<dbReference type="AlphaFoldDB" id="A0A2Z4XG49"/>
<dbReference type="InterPro" id="IPR037401">
    <property type="entry name" value="SnoaL-like"/>
</dbReference>
<dbReference type="Gene3D" id="3.10.450.50">
    <property type="match status" value="1"/>
</dbReference>
<organism evidence="2">
    <name type="scientific">Burkholderia gladioli</name>
    <name type="common">Pseudomonas marginata</name>
    <name type="synonym">Phytomonas marginata</name>
    <dbReference type="NCBI Taxonomy" id="28095"/>
    <lineage>
        <taxon>Bacteria</taxon>
        <taxon>Pseudomonadati</taxon>
        <taxon>Pseudomonadota</taxon>
        <taxon>Betaproteobacteria</taxon>
        <taxon>Burkholderiales</taxon>
        <taxon>Burkholderiaceae</taxon>
        <taxon>Burkholderia</taxon>
    </lineage>
</organism>
<evidence type="ECO:0000313" key="2">
    <source>
        <dbReference type="EMBL" id="AXA20097.1"/>
    </source>
</evidence>
<dbReference type="InterPro" id="IPR032710">
    <property type="entry name" value="NTF2-like_dom_sf"/>
</dbReference>
<dbReference type="PANTHER" id="PTHR41252:SF1">
    <property type="entry name" value="BLR2505 PROTEIN"/>
    <property type="match status" value="1"/>
</dbReference>
<sequence>MSAEANKAIVTAMYEALNNRDAKGHFGHMADDVQVTYFGNHRFSRTFHGKQDLFENFTKHFMEYLEGPLDFRVGNIIATDDYAVIEGQGIGRTKDGQDYNNVYCIVMRLVEGKVTEIREYMDTDLAKRIFG</sequence>
<name>A0A2Z4XG49_BURGA</name>
<evidence type="ECO:0000259" key="1">
    <source>
        <dbReference type="Pfam" id="PF12680"/>
    </source>
</evidence>
<reference evidence="2" key="1">
    <citation type="journal article" date="2018" name="Nat. Commun.">
        <title>An antifungal polyketide associated with horizontally acquired genes supports symbiont-mediated defense in Lagria villosa beetles.</title>
        <authorList>
            <person name="Florez L.V."/>
            <person name="Scherlach K."/>
            <person name="Miller I.J."/>
            <person name="Rodrigues A."/>
            <person name="Kwan J.C."/>
            <person name="Hertweck C."/>
            <person name="Kaltenpoth M."/>
        </authorList>
    </citation>
    <scope>NUCLEOTIDE SEQUENCE</scope>
    <source>
        <strain evidence="2">Lv-StB</strain>
    </source>
</reference>
<dbReference type="EMBL" id="MH171092">
    <property type="protein sequence ID" value="AXA20097.1"/>
    <property type="molecule type" value="Genomic_DNA"/>
</dbReference>
<dbReference type="Pfam" id="PF12680">
    <property type="entry name" value="SnoaL_2"/>
    <property type="match status" value="1"/>
</dbReference>
<dbReference type="SUPFAM" id="SSF54427">
    <property type="entry name" value="NTF2-like"/>
    <property type="match status" value="1"/>
</dbReference>
<proteinExistence type="predicted"/>
<accession>A0A2Z4XG49</accession>